<protein>
    <submittedName>
        <fullName evidence="2 3">YGGT family</fullName>
    </submittedName>
</protein>
<organism evidence="3 4">
    <name type="scientific">Arachnia propionica</name>
    <dbReference type="NCBI Taxonomy" id="1750"/>
    <lineage>
        <taxon>Bacteria</taxon>
        <taxon>Bacillati</taxon>
        <taxon>Actinomycetota</taxon>
        <taxon>Actinomycetes</taxon>
        <taxon>Propionibacteriales</taxon>
        <taxon>Propionibacteriaceae</taxon>
        <taxon>Arachnia</taxon>
    </lineage>
</organism>
<feature type="transmembrane region" description="Helical" evidence="1">
    <location>
        <begin position="6"/>
        <end position="26"/>
    </location>
</feature>
<feature type="transmembrane region" description="Helical" evidence="1">
    <location>
        <begin position="66"/>
        <end position="85"/>
    </location>
</feature>
<gene>
    <name evidence="2" type="ORF">J5A53_06305</name>
    <name evidence="3" type="ORF">NCTC12967_01859</name>
</gene>
<evidence type="ECO:0000313" key="3">
    <source>
        <dbReference type="EMBL" id="VEH70558.1"/>
    </source>
</evidence>
<evidence type="ECO:0000313" key="2">
    <source>
        <dbReference type="EMBL" id="QUC12290.1"/>
    </source>
</evidence>
<keyword evidence="1" id="KW-0472">Membrane</keyword>
<dbReference type="GO" id="GO:0016020">
    <property type="term" value="C:membrane"/>
    <property type="evidence" value="ECO:0007669"/>
    <property type="project" value="InterPro"/>
</dbReference>
<sequence length="94" mass="10769">MVALTLFWILQVYMLVLLVRVLLSWVPLLNQGWTPRGVVLVVVESVYFVTDPPLKLLRSFIKPVRMGAISLDLGVLVLFLVIYLLRSFALRIPF</sequence>
<accession>A0A3S4U0V8</accession>
<dbReference type="GeneID" id="64407313"/>
<dbReference type="EMBL" id="CP072385">
    <property type="protein sequence ID" value="QUC12290.1"/>
    <property type="molecule type" value="Genomic_DNA"/>
</dbReference>
<dbReference type="Proteomes" id="UP000677180">
    <property type="component" value="Chromosome"/>
</dbReference>
<evidence type="ECO:0000313" key="4">
    <source>
        <dbReference type="Proteomes" id="UP000273044"/>
    </source>
</evidence>
<dbReference type="OMA" id="QFARSWR"/>
<dbReference type="EMBL" id="LR134406">
    <property type="protein sequence ID" value="VEH70558.1"/>
    <property type="molecule type" value="Genomic_DNA"/>
</dbReference>
<dbReference type="Proteomes" id="UP000273044">
    <property type="component" value="Chromosome"/>
</dbReference>
<evidence type="ECO:0000256" key="1">
    <source>
        <dbReference type="SAM" id="Phobius"/>
    </source>
</evidence>
<reference evidence="2" key="2">
    <citation type="submission" date="2021-03" db="EMBL/GenBank/DDBJ databases">
        <title>Human Oral Microbial Genomes.</title>
        <authorList>
            <person name="Johnston C.D."/>
            <person name="Chen T."/>
            <person name="Dewhirst F.E."/>
        </authorList>
    </citation>
    <scope>NUCLEOTIDE SEQUENCE</scope>
    <source>
        <strain evidence="2">F0714</strain>
    </source>
</reference>
<keyword evidence="1" id="KW-1133">Transmembrane helix</keyword>
<proteinExistence type="predicted"/>
<keyword evidence="4" id="KW-1185">Reference proteome</keyword>
<dbReference type="Pfam" id="PF02325">
    <property type="entry name" value="CCB3_YggT"/>
    <property type="match status" value="1"/>
</dbReference>
<reference evidence="3 4" key="1">
    <citation type="submission" date="2018-12" db="EMBL/GenBank/DDBJ databases">
        <authorList>
            <consortium name="Pathogen Informatics"/>
        </authorList>
    </citation>
    <scope>NUCLEOTIDE SEQUENCE [LARGE SCALE GENOMIC DNA]</scope>
    <source>
        <strain evidence="3 4">NCTC12967</strain>
    </source>
</reference>
<keyword evidence="1" id="KW-0812">Transmembrane</keyword>
<dbReference type="AlphaFoldDB" id="A0A3S4U0V8"/>
<name>A0A3S4U0V8_9ACTN</name>
<dbReference type="InterPro" id="IPR003425">
    <property type="entry name" value="CCB3/YggT"/>
</dbReference>
<dbReference type="RefSeq" id="WP_014846917.1">
    <property type="nucleotide sequence ID" value="NZ_CAJZDL010000086.1"/>
</dbReference>